<dbReference type="InterPro" id="IPR048366">
    <property type="entry name" value="TNP-like_GBD"/>
</dbReference>
<organism evidence="2 3">
    <name type="scientific">Bicyclus anynana</name>
    <name type="common">Squinting bush brown butterfly</name>
    <dbReference type="NCBI Taxonomy" id="110368"/>
    <lineage>
        <taxon>Eukaryota</taxon>
        <taxon>Metazoa</taxon>
        <taxon>Ecdysozoa</taxon>
        <taxon>Arthropoda</taxon>
        <taxon>Hexapoda</taxon>
        <taxon>Insecta</taxon>
        <taxon>Pterygota</taxon>
        <taxon>Neoptera</taxon>
        <taxon>Endopterygota</taxon>
        <taxon>Lepidoptera</taxon>
        <taxon>Glossata</taxon>
        <taxon>Ditrysia</taxon>
        <taxon>Papilionoidea</taxon>
        <taxon>Nymphalidae</taxon>
        <taxon>Satyrinae</taxon>
        <taxon>Satyrini</taxon>
        <taxon>Mycalesina</taxon>
        <taxon>Bicyclus</taxon>
    </lineage>
</organism>
<evidence type="ECO:0000313" key="3">
    <source>
        <dbReference type="RefSeq" id="XP_052745846.1"/>
    </source>
</evidence>
<dbReference type="Proteomes" id="UP001652582">
    <property type="component" value="Chromosome 26"/>
</dbReference>
<sequence>MNGVVKVAKWHHLELLHRENPGYKGVRLVPKLTDSHIIPQKIGKMKVKYASQVFSSTVASNMGYLADKKILPEECKETADALLFFDNLFDSVNGSFIKKNRFAKPLLGPATPTSVHHKTWIEGKKILKSMKYINNRTGKKEVVPTINRGNCEKDFGEALITLFDEEGDCKVDN</sequence>
<keyword evidence="2" id="KW-1185">Reference proteome</keyword>
<gene>
    <name evidence="3" type="primary">LOC128199641</name>
</gene>
<proteinExistence type="predicted"/>
<evidence type="ECO:0000259" key="1">
    <source>
        <dbReference type="Pfam" id="PF21788"/>
    </source>
</evidence>
<accession>A0ABM3M2X5</accession>
<name>A0ABM3M2X5_BICAN</name>
<reference evidence="3" key="1">
    <citation type="submission" date="2025-08" db="UniProtKB">
        <authorList>
            <consortium name="RefSeq"/>
        </authorList>
    </citation>
    <scope>IDENTIFICATION</scope>
</reference>
<evidence type="ECO:0000313" key="2">
    <source>
        <dbReference type="Proteomes" id="UP001652582"/>
    </source>
</evidence>
<dbReference type="GeneID" id="128199641"/>
<dbReference type="RefSeq" id="XP_052745846.1">
    <property type="nucleotide sequence ID" value="XM_052889886.1"/>
</dbReference>
<dbReference type="Pfam" id="PF21788">
    <property type="entry name" value="TNP-like_GBD"/>
    <property type="match status" value="1"/>
</dbReference>
<feature type="domain" description="Transposable element P transposase-like GTP-binding insertion" evidence="1">
    <location>
        <begin position="7"/>
        <end position="105"/>
    </location>
</feature>
<protein>
    <submittedName>
        <fullName evidence="3">Uncharacterized protein LOC128199641</fullName>
    </submittedName>
</protein>